<proteinExistence type="predicted"/>
<gene>
    <name evidence="1" type="ORF">SAMN05444159_0638</name>
</gene>
<evidence type="ECO:0000313" key="2">
    <source>
        <dbReference type="Proteomes" id="UP000189935"/>
    </source>
</evidence>
<sequence>MTFAIHASKNGQSVVTVRINPAVAVNKARVLESLGWQVHVTDSAGHQFDPSDFDRLSSLADETA</sequence>
<accession>A0A1M6JCV7</accession>
<reference evidence="1 2" key="1">
    <citation type="submission" date="2016-11" db="EMBL/GenBank/DDBJ databases">
        <authorList>
            <person name="Jaros S."/>
            <person name="Januszkiewicz K."/>
            <person name="Wedrychowicz H."/>
        </authorList>
    </citation>
    <scope>NUCLEOTIDE SEQUENCE [LARGE SCALE GENOMIC DNA]</scope>
    <source>
        <strain evidence="1 2">GAS499</strain>
    </source>
</reference>
<protein>
    <submittedName>
        <fullName evidence="1">Uncharacterized protein</fullName>
    </submittedName>
</protein>
<dbReference type="Proteomes" id="UP000189935">
    <property type="component" value="Chromosome I"/>
</dbReference>
<dbReference type="AlphaFoldDB" id="A0A1M6JCV7"/>
<dbReference type="EMBL" id="LT670844">
    <property type="protein sequence ID" value="SHJ44513.1"/>
    <property type="molecule type" value="Genomic_DNA"/>
</dbReference>
<organism evidence="1 2">
    <name type="scientific">Bradyrhizobium lablabi</name>
    <dbReference type="NCBI Taxonomy" id="722472"/>
    <lineage>
        <taxon>Bacteria</taxon>
        <taxon>Pseudomonadati</taxon>
        <taxon>Pseudomonadota</taxon>
        <taxon>Alphaproteobacteria</taxon>
        <taxon>Hyphomicrobiales</taxon>
        <taxon>Nitrobacteraceae</taxon>
        <taxon>Bradyrhizobium</taxon>
    </lineage>
</organism>
<dbReference type="RefSeq" id="WP_079536762.1">
    <property type="nucleotide sequence ID" value="NZ_LT670844.1"/>
</dbReference>
<dbReference type="OrthoDB" id="8243778at2"/>
<name>A0A1M6JCV7_9BRAD</name>
<evidence type="ECO:0000313" key="1">
    <source>
        <dbReference type="EMBL" id="SHJ44513.1"/>
    </source>
</evidence>